<protein>
    <submittedName>
        <fullName evidence="3">Uncharacterized protein</fullName>
    </submittedName>
</protein>
<feature type="region of interest" description="Disordered" evidence="2">
    <location>
        <begin position="962"/>
        <end position="998"/>
    </location>
</feature>
<dbReference type="OrthoDB" id="411097at2759"/>
<feature type="region of interest" description="Disordered" evidence="2">
    <location>
        <begin position="1614"/>
        <end position="1654"/>
    </location>
</feature>
<evidence type="ECO:0000313" key="3">
    <source>
        <dbReference type="EMBL" id="OLP90694.1"/>
    </source>
</evidence>
<evidence type="ECO:0000256" key="2">
    <source>
        <dbReference type="SAM" id="MobiDB-lite"/>
    </source>
</evidence>
<evidence type="ECO:0000313" key="4">
    <source>
        <dbReference type="Proteomes" id="UP000186817"/>
    </source>
</evidence>
<name>A0A1Q9D6D2_SYMMI</name>
<feature type="coiled-coil region" evidence="1">
    <location>
        <begin position="135"/>
        <end position="169"/>
    </location>
</feature>
<reference evidence="3 4" key="1">
    <citation type="submission" date="2016-02" db="EMBL/GenBank/DDBJ databases">
        <title>Genome analysis of coral dinoflagellate symbionts highlights evolutionary adaptations to a symbiotic lifestyle.</title>
        <authorList>
            <person name="Aranda M."/>
            <person name="Li Y."/>
            <person name="Liew Y.J."/>
            <person name="Baumgarten S."/>
            <person name="Simakov O."/>
            <person name="Wilson M."/>
            <person name="Piel J."/>
            <person name="Ashoor H."/>
            <person name="Bougouffa S."/>
            <person name="Bajic V.B."/>
            <person name="Ryu T."/>
            <person name="Ravasi T."/>
            <person name="Bayer T."/>
            <person name="Micklem G."/>
            <person name="Kim H."/>
            <person name="Bhak J."/>
            <person name="Lajeunesse T.C."/>
            <person name="Voolstra C.R."/>
        </authorList>
    </citation>
    <scope>NUCLEOTIDE SEQUENCE [LARGE SCALE GENOMIC DNA]</scope>
    <source>
        <strain evidence="3 4">CCMP2467</strain>
    </source>
</reference>
<feature type="compositionally biased region" description="Basic and acidic residues" evidence="2">
    <location>
        <begin position="305"/>
        <end position="314"/>
    </location>
</feature>
<feature type="region of interest" description="Disordered" evidence="2">
    <location>
        <begin position="305"/>
        <end position="374"/>
    </location>
</feature>
<evidence type="ECO:0000256" key="1">
    <source>
        <dbReference type="SAM" id="Coils"/>
    </source>
</evidence>
<dbReference type="PANTHER" id="PTHR24216">
    <property type="entry name" value="PAXILLIN-RELATED"/>
    <property type="match status" value="1"/>
</dbReference>
<dbReference type="PANTHER" id="PTHR24216:SF65">
    <property type="entry name" value="PAXILLIN-LIKE PROTEIN 1"/>
    <property type="match status" value="1"/>
</dbReference>
<keyword evidence="4" id="KW-1185">Reference proteome</keyword>
<feature type="compositionally biased region" description="Low complexity" evidence="2">
    <location>
        <begin position="984"/>
        <end position="995"/>
    </location>
</feature>
<dbReference type="Proteomes" id="UP000186817">
    <property type="component" value="Unassembled WGS sequence"/>
</dbReference>
<keyword evidence="1" id="KW-0175">Coiled coil</keyword>
<feature type="compositionally biased region" description="Polar residues" evidence="2">
    <location>
        <begin position="1614"/>
        <end position="1626"/>
    </location>
</feature>
<organism evidence="3 4">
    <name type="scientific">Symbiodinium microadriaticum</name>
    <name type="common">Dinoflagellate</name>
    <name type="synonym">Zooxanthella microadriatica</name>
    <dbReference type="NCBI Taxonomy" id="2951"/>
    <lineage>
        <taxon>Eukaryota</taxon>
        <taxon>Sar</taxon>
        <taxon>Alveolata</taxon>
        <taxon>Dinophyceae</taxon>
        <taxon>Suessiales</taxon>
        <taxon>Symbiodiniaceae</taxon>
        <taxon>Symbiodinium</taxon>
    </lineage>
</organism>
<proteinExistence type="predicted"/>
<comment type="caution">
    <text evidence="3">The sequence shown here is derived from an EMBL/GenBank/DDBJ whole genome shotgun (WGS) entry which is preliminary data.</text>
</comment>
<accession>A0A1Q9D6D2</accession>
<sequence length="2267" mass="246054">MGKRPGRTAWGSKTWDQGSYSYTDASWQFWPGAWSPQDKTKDSWMPTSRPAFPAYDDQARVQALAKALPSAKGKGKYPAPEPASLVGTAGPAESITQILQESINATRKQEQRVRSLAATKARKAALWEHYVADMKQTLQKEHARHQKEMDRVETELQSATQAQDQARAHLRRSWEAIAQGATATAAPMDTEGPAWDTMLAAWQEEQQEVVASRSVLRRALGTLMAADDMSAGPAHVDELFQTPPRRIQAAPPLTPPSMASAAATPPGLSRTTDPYMTSPGQPVLPEARPIEVEAEQAENVRMEQALKARPRSTEPRAPIKKLPAGVQHPNAPPHSDLAEKLHQKRASQIAHMSGGAMHPFRQPPQAPLPASGHDPPPNVLSSFAEVDSEDDMLLPPPAGSALWVGALLVAHQETRSFFEQKARLTVSMVPGEPVDGAILRSFRMDPASVVTCTFPTEGEISSHIAIYDLLASDPGAFGPVRGDNVRLQGNTTLLFFAEEAESDASSSDTHEHLPPQLPFAALSVADEDDNVPAAEASAVWGTDTLGGRFAAAPHAPATEPSIPSHARGSADLPDVPEIAPPAEIAHMSPWQVELSYYGLHLQPPNEFGEVYAVFSEPDHSVVPVVAYVYAPDFTPVRITLPLTLPCSVSEALDAAKEARRGDVNTHFPCLHTVTPQPFADMLVFVASPPWLTSRVPVFFDCRRFDGTLFACFVHPRLRVGSLLLAAGVSSTSAFDVYAHGLIRPLPVDQLVDLVPGMLLTLVPSGCGAPATSDLASRLLSVDGWDSTAHIPPPHGAAHLHYLVLTEGMPRLYAADPTRASLFYEELARALGSEEHLLTVVHAATIVPEGTFRGLPLHEVIVATQQFLRLPVPPARQREDRQVLFLDCRFVLQSFLWLLLEGPYVLVQEIVNLFQPACPPGHIVTVTGAVVHNTPQGVLFHVPESTVLQVTFVEDLLSGVAPSVSLPPDEPGDTSPNDNDDLPDGSGDTGASSSGGRSHDYALVSGARQRSRTPRPFHLAVLGHQQDSTSPFTGFVIGNSQHPDNMWFTGFLQDALAESPQFITPISLFTELQYNSGDAQFQICLSSSSLWNQLTRELHLLAQATRRLRRVSSIFSLEGFSHLTEPTVTVDAAPSYSSSSSALDQLQINASFVLLTPDYTHEALTLEFLVPQPLQEVMDLIEVCRDATRKSLFPRLVPVNPQPDICWGALLALPAWSDRTVIVCINTFALQGTLFAAAAPPIADRYSLLMLAHLPLSTAVNIYRPHSSFPLPDGEELTLHTGDCITFCPPGISPDPALTLEDMVQTHLPWSTGQPFPAPPDDRRYCIVSDHGYDSFQLLPERSTSYKTDLAQRLHLRPSLLSLQPARPPVDDAAFCGWDCITVIAAGESHRQDSHDLEQAGLLDCRPLLSGWHRLVTRKGWVYLDPIKAALSFHTPPGWTVHISGCLPHWTWTWLSPGQVLTASFVSDNDDGSLPSASATGVAASTPACVQDPDPDPATLISRHSEVQPHRQPLSITVRATRSVDSHSSCHGGPLRAMLCAVMLAQTRGTGLQQSNLQAGEEVFPQPPVTSQFADRTLLDQALRPNTHLSQPVAATAVQPPPVVYGQLQDSLPSDAATSSACVNTHADSQHPGHPQAQEIPPSPAPPTPEGEATAAQDTTAVMYTRASFVLLAPEYTPDRLELRLTLPQSLQAVLSALDSCRRADLRQAFPALCAVSPQPCGSCGCILLVPAWPTERVIVCLDLTRFDNRLFATHTLPCVHKPDLLNLAGFANTASVDVYVANQPAPVAHGEEVWLTTGMRITFLAPDAHLEPPRFLADMLCACLTGNPSFTLPGAPSEDRYCVVGEGFYCHFLVLPERAFLYRADIAARFQVPLPQLALSPAVPATTDVCLYGRACRNTVSVTTVTAPVEEDNVTVLFFDCRPILEGWRRVVTAQGWINLQSFHAAFMQGMPPGFHVHFTNCIPPWTWQRFPTGHVIRVFYRPGPDDTCVGSHIGTGLLIQDGSPAAFASYTNDAGAAFPARNSPFAHPAPQHRALTHRQLQRVSSAPFVYDLSVSAQRKPPLLVCCVGPHVLPFAVRFIANLQADTVPMCAAGFTGSVPSYRDSRWDTPAHSTGQDRCFSCFGSEQTTLLKQHRLLQEPVDSVSSHWGPVAQVRAVAQALGQPWPYHAPHGPFEPVTDALHPEHTLDVTGASLSVCILTPGHSREVATITTHPADTIYSLITAIREVREEAQGRLYPFVELPSAQHSLQWLLAIAFPSWAVVDCSL</sequence>
<gene>
    <name evidence="3" type="ORF">AK812_SmicGene27741</name>
</gene>
<dbReference type="EMBL" id="LSRX01000699">
    <property type="protein sequence ID" value="OLP90694.1"/>
    <property type="molecule type" value="Genomic_DNA"/>
</dbReference>